<feature type="transmembrane region" description="Helical" evidence="6">
    <location>
        <begin position="120"/>
        <end position="142"/>
    </location>
</feature>
<keyword evidence="4" id="KW-0808">Transferase</keyword>
<dbReference type="InterPro" id="IPR052162">
    <property type="entry name" value="Sensor_kinase/Photoreceptor"/>
</dbReference>
<evidence type="ECO:0000313" key="9">
    <source>
        <dbReference type="EMBL" id="KIM00528.1"/>
    </source>
</evidence>
<evidence type="ECO:0000256" key="4">
    <source>
        <dbReference type="ARBA" id="ARBA00022679"/>
    </source>
</evidence>
<dbReference type="Pfam" id="PF08448">
    <property type="entry name" value="PAS_4"/>
    <property type="match status" value="1"/>
</dbReference>
<keyword evidence="3" id="KW-0597">Phosphoprotein</keyword>
<dbReference type="STRING" id="272627.CCC_03130"/>
<dbReference type="InterPro" id="IPR013656">
    <property type="entry name" value="PAS_4"/>
</dbReference>
<accession>A0A0C2UG75</accession>
<evidence type="ECO:0000256" key="3">
    <source>
        <dbReference type="ARBA" id="ARBA00022553"/>
    </source>
</evidence>
<keyword evidence="5 9" id="KW-0418">Kinase</keyword>
<dbReference type="InterPro" id="IPR035965">
    <property type="entry name" value="PAS-like_dom_sf"/>
</dbReference>
<gene>
    <name evidence="9" type="ORF">CCC_03130</name>
</gene>
<dbReference type="Proteomes" id="UP000031971">
    <property type="component" value="Unassembled WGS sequence"/>
</dbReference>
<proteinExistence type="predicted"/>
<dbReference type="AlphaFoldDB" id="A0A0C2UG75"/>
<evidence type="ECO:0000259" key="8">
    <source>
        <dbReference type="PROSITE" id="PS50112"/>
    </source>
</evidence>
<dbReference type="NCBIfam" id="TIGR00229">
    <property type="entry name" value="sensory_box"/>
    <property type="match status" value="1"/>
</dbReference>
<dbReference type="FunFam" id="3.30.565.10:FF:000006">
    <property type="entry name" value="Sensor histidine kinase WalK"/>
    <property type="match status" value="1"/>
</dbReference>
<comment type="caution">
    <text evidence="9">The sequence shown here is derived from an EMBL/GenBank/DDBJ whole genome shotgun (WGS) entry which is preliminary data.</text>
</comment>
<dbReference type="SUPFAM" id="SSF47384">
    <property type="entry name" value="Homodimeric domain of signal transducing histidine kinase"/>
    <property type="match status" value="1"/>
</dbReference>
<dbReference type="InterPro" id="IPR004358">
    <property type="entry name" value="Sig_transdc_His_kin-like_C"/>
</dbReference>
<evidence type="ECO:0000256" key="5">
    <source>
        <dbReference type="ARBA" id="ARBA00022777"/>
    </source>
</evidence>
<dbReference type="Pfam" id="PF00512">
    <property type="entry name" value="HisKA"/>
    <property type="match status" value="1"/>
</dbReference>
<feature type="transmembrane region" description="Helical" evidence="6">
    <location>
        <begin position="37"/>
        <end position="56"/>
    </location>
</feature>
<dbReference type="InterPro" id="IPR036097">
    <property type="entry name" value="HisK_dim/P_sf"/>
</dbReference>
<dbReference type="SUPFAM" id="SSF55874">
    <property type="entry name" value="ATPase domain of HSP90 chaperone/DNA topoisomerase II/histidine kinase"/>
    <property type="match status" value="1"/>
</dbReference>
<keyword evidence="6" id="KW-1133">Transmembrane helix</keyword>
<feature type="transmembrane region" description="Helical" evidence="6">
    <location>
        <begin position="62"/>
        <end position="83"/>
    </location>
</feature>
<dbReference type="InterPro" id="IPR036890">
    <property type="entry name" value="HATPase_C_sf"/>
</dbReference>
<dbReference type="RefSeq" id="WP_236686256.1">
    <property type="nucleotide sequence ID" value="NZ_JXSL01000009.1"/>
</dbReference>
<reference evidence="9 10" key="1">
    <citation type="submission" date="2015-01" db="EMBL/GenBank/DDBJ databases">
        <title>Genome Sequence of Magnetospirillum magnetotacticum Strain MS-1.</title>
        <authorList>
            <person name="Marinov G.K."/>
            <person name="Smalley M.D."/>
            <person name="DeSalvo G."/>
        </authorList>
    </citation>
    <scope>NUCLEOTIDE SEQUENCE [LARGE SCALE GENOMIC DNA]</scope>
    <source>
        <strain evidence="9 10">MS-1</strain>
    </source>
</reference>
<dbReference type="InterPro" id="IPR000014">
    <property type="entry name" value="PAS"/>
</dbReference>
<dbReference type="EMBL" id="JXSL01000009">
    <property type="protein sequence ID" value="KIM00528.1"/>
    <property type="molecule type" value="Genomic_DNA"/>
</dbReference>
<evidence type="ECO:0000259" key="7">
    <source>
        <dbReference type="PROSITE" id="PS50109"/>
    </source>
</evidence>
<feature type="transmembrane region" description="Helical" evidence="6">
    <location>
        <begin position="154"/>
        <end position="173"/>
    </location>
</feature>
<keyword evidence="10" id="KW-1185">Reference proteome</keyword>
<dbReference type="InterPro" id="IPR003661">
    <property type="entry name" value="HisK_dim/P_dom"/>
</dbReference>
<keyword evidence="6" id="KW-0812">Transmembrane</keyword>
<feature type="transmembrane region" description="Helical" evidence="6">
    <location>
        <begin position="6"/>
        <end position="25"/>
    </location>
</feature>
<sequence>MLKLDVGTMAFSSAIASLAAAIIIISYASPSRSLRHWGLFSLSAAAYGIGVIAIVHRGVLPPMLAIIGGNFMVMVSALALHAGTSGIFGRFDRRFIAVYVLFMLLYLAGYTYYYAAEDNINARIAVISLLRIPVFFHVSVIIHRYRQRHASQGAMMLEVVAGVWAALLIPRSIGALYIEGPIREFVGLVGFQAAYFAASGLGNVLVAVGLLRMESDTEVARLGKMVEEKTEELERQLFDHTQKEILIRSILNASADAVMLFQPDGTLLAVNDVMADRFGCAAEQLVGTSLWDLFPPDVAESRRRASLAVLENGVPNHILDHRGSSYFDNSIYPVAGPDGRADRLAVFSRDITDKVNSEAKIATYITEVERSNAELEQFAYVASHDLREPLRMISSYLSLLERRYGDRLDGDGLEFIGFARDGAKRMDLLVLDLLDLSRIERKGDPIVPMPIMPSVQLALTNLGMTIKDNSATITTDDVIYPSWVLGDPTQIMRLFQNLIGNSLKYRKPDSDPVIQIGGRPLDGYWQFSIGDNGIGIASEYFERVFGIFQRLHTREKYDGTGIGLAVCKKIIERHRGRIWVESIPGEGSTFHFTLPCAPCPGE</sequence>
<organism evidence="9 10">
    <name type="scientific">Paramagnetospirillum magnetotacticum MS-1</name>
    <dbReference type="NCBI Taxonomy" id="272627"/>
    <lineage>
        <taxon>Bacteria</taxon>
        <taxon>Pseudomonadati</taxon>
        <taxon>Pseudomonadota</taxon>
        <taxon>Alphaproteobacteria</taxon>
        <taxon>Rhodospirillales</taxon>
        <taxon>Magnetospirillaceae</taxon>
        <taxon>Paramagnetospirillum</taxon>
    </lineage>
</organism>
<evidence type="ECO:0000256" key="2">
    <source>
        <dbReference type="ARBA" id="ARBA00012438"/>
    </source>
</evidence>
<dbReference type="GO" id="GO:0000155">
    <property type="term" value="F:phosphorelay sensor kinase activity"/>
    <property type="evidence" value="ECO:0007669"/>
    <property type="project" value="InterPro"/>
</dbReference>
<dbReference type="CDD" id="cd00130">
    <property type="entry name" value="PAS"/>
    <property type="match status" value="1"/>
</dbReference>
<dbReference type="EC" id="2.7.13.3" evidence="2"/>
<dbReference type="PROSITE" id="PS50112">
    <property type="entry name" value="PAS"/>
    <property type="match status" value="1"/>
</dbReference>
<dbReference type="Pfam" id="PF02518">
    <property type="entry name" value="HATPase_c"/>
    <property type="match status" value="1"/>
</dbReference>
<dbReference type="CDD" id="cd00082">
    <property type="entry name" value="HisKA"/>
    <property type="match status" value="1"/>
</dbReference>
<protein>
    <recommendedName>
        <fullName evidence="2">histidine kinase</fullName>
        <ecNumber evidence="2">2.7.13.3</ecNumber>
    </recommendedName>
</protein>
<comment type="catalytic activity">
    <reaction evidence="1">
        <text>ATP + protein L-histidine = ADP + protein N-phospho-L-histidine.</text>
        <dbReference type="EC" id="2.7.13.3"/>
    </reaction>
</comment>
<dbReference type="PANTHER" id="PTHR43304">
    <property type="entry name" value="PHYTOCHROME-LIKE PROTEIN CPH1"/>
    <property type="match status" value="1"/>
</dbReference>
<feature type="transmembrane region" description="Helical" evidence="6">
    <location>
        <begin position="95"/>
        <end position="114"/>
    </location>
</feature>
<dbReference type="SUPFAM" id="SSF55785">
    <property type="entry name" value="PYP-like sensor domain (PAS domain)"/>
    <property type="match status" value="1"/>
</dbReference>
<evidence type="ECO:0000313" key="10">
    <source>
        <dbReference type="Proteomes" id="UP000031971"/>
    </source>
</evidence>
<evidence type="ECO:0000256" key="6">
    <source>
        <dbReference type="SAM" id="Phobius"/>
    </source>
</evidence>
<dbReference type="Gene3D" id="1.10.287.130">
    <property type="match status" value="1"/>
</dbReference>
<feature type="domain" description="Histidine kinase" evidence="7">
    <location>
        <begin position="381"/>
        <end position="598"/>
    </location>
</feature>
<dbReference type="PRINTS" id="PR00344">
    <property type="entry name" value="BCTRLSENSOR"/>
</dbReference>
<dbReference type="InterPro" id="IPR003594">
    <property type="entry name" value="HATPase_dom"/>
</dbReference>
<name>A0A0C2UG75_PARME</name>
<feature type="domain" description="PAS" evidence="8">
    <location>
        <begin position="243"/>
        <end position="313"/>
    </location>
</feature>
<dbReference type="SMART" id="SM00388">
    <property type="entry name" value="HisKA"/>
    <property type="match status" value="1"/>
</dbReference>
<dbReference type="Gene3D" id="3.30.450.20">
    <property type="entry name" value="PAS domain"/>
    <property type="match status" value="1"/>
</dbReference>
<dbReference type="PROSITE" id="PS50109">
    <property type="entry name" value="HIS_KIN"/>
    <property type="match status" value="1"/>
</dbReference>
<dbReference type="PANTHER" id="PTHR43304:SF1">
    <property type="entry name" value="PAC DOMAIN-CONTAINING PROTEIN"/>
    <property type="match status" value="1"/>
</dbReference>
<dbReference type="SMART" id="SM00387">
    <property type="entry name" value="HATPase_c"/>
    <property type="match status" value="1"/>
</dbReference>
<feature type="transmembrane region" description="Helical" evidence="6">
    <location>
        <begin position="193"/>
        <end position="211"/>
    </location>
</feature>
<evidence type="ECO:0000256" key="1">
    <source>
        <dbReference type="ARBA" id="ARBA00000085"/>
    </source>
</evidence>
<dbReference type="SMART" id="SM00091">
    <property type="entry name" value="PAS"/>
    <property type="match status" value="1"/>
</dbReference>
<dbReference type="Gene3D" id="3.30.565.10">
    <property type="entry name" value="Histidine kinase-like ATPase, C-terminal domain"/>
    <property type="match status" value="1"/>
</dbReference>
<dbReference type="InterPro" id="IPR005467">
    <property type="entry name" value="His_kinase_dom"/>
</dbReference>
<keyword evidence="6" id="KW-0472">Membrane</keyword>